<keyword evidence="2" id="KW-1133">Transmembrane helix</keyword>
<keyword evidence="2" id="KW-0812">Transmembrane</keyword>
<dbReference type="AlphaFoldDB" id="A0A1L7XQJ8"/>
<evidence type="ECO:0000256" key="2">
    <source>
        <dbReference type="SAM" id="Phobius"/>
    </source>
</evidence>
<feature type="region of interest" description="Disordered" evidence="1">
    <location>
        <begin position="1"/>
        <end position="22"/>
    </location>
</feature>
<dbReference type="Proteomes" id="UP000184330">
    <property type="component" value="Unassembled WGS sequence"/>
</dbReference>
<feature type="compositionally biased region" description="Polar residues" evidence="1">
    <location>
        <begin position="11"/>
        <end position="22"/>
    </location>
</feature>
<dbReference type="PANTHER" id="PTHR38788:SF3">
    <property type="entry name" value="CLR5 DOMAIN-CONTAINING PROTEIN"/>
    <property type="match status" value="1"/>
</dbReference>
<dbReference type="InterPro" id="IPR025676">
    <property type="entry name" value="Clr5_dom"/>
</dbReference>
<dbReference type="PANTHER" id="PTHR38788">
    <property type="entry name" value="CLR5 DOMAIN-CONTAINING PROTEIN"/>
    <property type="match status" value="1"/>
</dbReference>
<evidence type="ECO:0000313" key="5">
    <source>
        <dbReference type="Proteomes" id="UP000184330"/>
    </source>
</evidence>
<evidence type="ECO:0000259" key="3">
    <source>
        <dbReference type="Pfam" id="PF14420"/>
    </source>
</evidence>
<evidence type="ECO:0000313" key="4">
    <source>
        <dbReference type="EMBL" id="CZR67275.1"/>
    </source>
</evidence>
<feature type="transmembrane region" description="Helical" evidence="2">
    <location>
        <begin position="180"/>
        <end position="202"/>
    </location>
</feature>
<accession>A0A1L7XQJ8</accession>
<reference evidence="4 5" key="1">
    <citation type="submission" date="2016-03" db="EMBL/GenBank/DDBJ databases">
        <authorList>
            <person name="Ploux O."/>
        </authorList>
    </citation>
    <scope>NUCLEOTIDE SEQUENCE [LARGE SCALE GENOMIC DNA]</scope>
    <source>
        <strain evidence="4 5">UAMH 11012</strain>
    </source>
</reference>
<proteinExistence type="predicted"/>
<organism evidence="4 5">
    <name type="scientific">Phialocephala subalpina</name>
    <dbReference type="NCBI Taxonomy" id="576137"/>
    <lineage>
        <taxon>Eukaryota</taxon>
        <taxon>Fungi</taxon>
        <taxon>Dikarya</taxon>
        <taxon>Ascomycota</taxon>
        <taxon>Pezizomycotina</taxon>
        <taxon>Leotiomycetes</taxon>
        <taxon>Helotiales</taxon>
        <taxon>Mollisiaceae</taxon>
        <taxon>Phialocephala</taxon>
        <taxon>Phialocephala fortinii species complex</taxon>
    </lineage>
</organism>
<keyword evidence="2" id="KW-0472">Membrane</keyword>
<dbReference type="EMBL" id="FJOG01000043">
    <property type="protein sequence ID" value="CZR67275.1"/>
    <property type="molecule type" value="Genomic_DNA"/>
</dbReference>
<protein>
    <recommendedName>
        <fullName evidence="3">Clr5 domain-containing protein</fullName>
    </recommendedName>
</protein>
<name>A0A1L7XQJ8_9HELO</name>
<evidence type="ECO:0000256" key="1">
    <source>
        <dbReference type="SAM" id="MobiDB-lite"/>
    </source>
</evidence>
<keyword evidence="5" id="KW-1185">Reference proteome</keyword>
<sequence>MERLSVVSLPASEQGSSSVAMSDATAISSGNASKVSTLDRNNQKWDAYKDDIRMMYMDRDKTLKSTMQYIESVHDFTASERKWKMKLKEWNFEKNIPAKEMGAMVEIAEKRKREEGKDTIFRRGGLIVPHDKFKSFKKRKIDGAADIKTQVVVCRQSSPPLRARLAAAHMTHRRFAHFRFTLSSLILTYLHLFSPILTYFLLAPHYPFASAHLYSLYSR</sequence>
<dbReference type="Pfam" id="PF14420">
    <property type="entry name" value="Clr5"/>
    <property type="match status" value="1"/>
</dbReference>
<dbReference type="OrthoDB" id="5986190at2759"/>
<feature type="domain" description="Clr5" evidence="3">
    <location>
        <begin position="42"/>
        <end position="94"/>
    </location>
</feature>
<gene>
    <name evidence="4" type="ORF">PAC_17174</name>
</gene>